<dbReference type="EMBL" id="CP015878">
    <property type="protein sequence ID" value="ANI14995.1"/>
    <property type="molecule type" value="Genomic_DNA"/>
</dbReference>
<evidence type="ECO:0000256" key="9">
    <source>
        <dbReference type="ARBA" id="ARBA00023012"/>
    </source>
</evidence>
<evidence type="ECO:0000256" key="5">
    <source>
        <dbReference type="ARBA" id="ARBA00022679"/>
    </source>
</evidence>
<keyword evidence="8 10" id="KW-1133">Transmembrane helix</keyword>
<dbReference type="RefSeq" id="WP_064582969.1">
    <property type="nucleotide sequence ID" value="NZ_CP015878.1"/>
</dbReference>
<dbReference type="SUPFAM" id="SSF55874">
    <property type="entry name" value="ATPase domain of HSP90 chaperone/DNA topoisomerase II/histidine kinase"/>
    <property type="match status" value="1"/>
</dbReference>
<evidence type="ECO:0000256" key="4">
    <source>
        <dbReference type="ARBA" id="ARBA00022553"/>
    </source>
</evidence>
<feature type="transmembrane region" description="Helical" evidence="10">
    <location>
        <begin position="154"/>
        <end position="177"/>
    </location>
</feature>
<evidence type="ECO:0000256" key="6">
    <source>
        <dbReference type="ARBA" id="ARBA00022692"/>
    </source>
</evidence>
<evidence type="ECO:0000259" key="12">
    <source>
        <dbReference type="PROSITE" id="PS50885"/>
    </source>
</evidence>
<dbReference type="InterPro" id="IPR003661">
    <property type="entry name" value="HisK_dim/P_dom"/>
</dbReference>
<dbReference type="PANTHER" id="PTHR45436:SF8">
    <property type="entry name" value="HISTIDINE KINASE"/>
    <property type="match status" value="1"/>
</dbReference>
<evidence type="ECO:0000256" key="8">
    <source>
        <dbReference type="ARBA" id="ARBA00022989"/>
    </source>
</evidence>
<keyword evidence="10" id="KW-0472">Membrane</keyword>
<evidence type="ECO:0000313" key="14">
    <source>
        <dbReference type="Proteomes" id="UP000077748"/>
    </source>
</evidence>
<accession>A0A1A9KBS2</accession>
<reference evidence="13 14" key="1">
    <citation type="submission" date="2016-05" db="EMBL/GenBank/DDBJ databases">
        <title>Genome Sequence of Pseudomonas citronellolis Strain SJTE-3, an Estrogens and Persistent Organic Pollutants degradation strain.</title>
        <authorList>
            <person name="Liang R."/>
        </authorList>
    </citation>
    <scope>NUCLEOTIDE SEQUENCE [LARGE SCALE GENOMIC DNA]</scope>
    <source>
        <strain evidence="13 14">SJTE-3</strain>
    </source>
</reference>
<keyword evidence="5" id="KW-0808">Transferase</keyword>
<dbReference type="CDD" id="cd00082">
    <property type="entry name" value="HisKA"/>
    <property type="match status" value="1"/>
</dbReference>
<dbReference type="AlphaFoldDB" id="A0A1A9KBS2"/>
<evidence type="ECO:0000256" key="3">
    <source>
        <dbReference type="ARBA" id="ARBA00012438"/>
    </source>
</evidence>
<sequence>MFSGRLSEIPRTTSFRVALLFLLLFGVASLALFGYVYWRTAGYLRAEVQANLTRQIHNRAGLELPELLREVQEHAAKDPEQHFPQALFDASGRRLAGTLAEQPPTAALDTPIEFSRRSLSGGERRVRGIVHRMPSGEVLVIGQDIQDLLEFDELLVSAMASGGVLILILGLAGAIIAGRTSQQRLDAVTGAIERIVKGDLSERLPVRGSSDDVDRLAVVVNRMLDEIERLMHEVKGVCDDVAHDLRTPLTRLLAGLERAQRRDCSKQEYAAAIDQAIEDAHGLLLTFRALLRISEIEDSARRTGFVAVDLTQVAADVVELFEPLAEERGLHLSYSGPAQPAWLQGDAHLLFDALSNLVDNALKFTPAEGRVEVRVEADGDAVEVQVRDNGPGIPEHEREAVLRRFYRSERSRHTPGNGLGLSLVAAVARLHDLAMSVGDGAPGCWVSLRGRVVSAAVRG</sequence>
<gene>
    <name evidence="13" type="ORF">A9C11_13815</name>
</gene>
<dbReference type="PROSITE" id="PS50109">
    <property type="entry name" value="HIS_KIN"/>
    <property type="match status" value="1"/>
</dbReference>
<evidence type="ECO:0000256" key="1">
    <source>
        <dbReference type="ARBA" id="ARBA00000085"/>
    </source>
</evidence>
<evidence type="ECO:0000256" key="7">
    <source>
        <dbReference type="ARBA" id="ARBA00022777"/>
    </source>
</evidence>
<dbReference type="SMART" id="SM00304">
    <property type="entry name" value="HAMP"/>
    <property type="match status" value="1"/>
</dbReference>
<comment type="catalytic activity">
    <reaction evidence="1">
        <text>ATP + protein L-histidine = ADP + protein N-phospho-L-histidine.</text>
        <dbReference type="EC" id="2.7.13.3"/>
    </reaction>
</comment>
<dbReference type="GO" id="GO:0005886">
    <property type="term" value="C:plasma membrane"/>
    <property type="evidence" value="ECO:0007669"/>
    <property type="project" value="TreeGrafter"/>
</dbReference>
<dbReference type="SUPFAM" id="SSF47384">
    <property type="entry name" value="Homodimeric domain of signal transducing histidine kinase"/>
    <property type="match status" value="1"/>
</dbReference>
<dbReference type="EC" id="2.7.13.3" evidence="3"/>
<dbReference type="InterPro" id="IPR050428">
    <property type="entry name" value="TCS_sensor_his_kinase"/>
</dbReference>
<evidence type="ECO:0000313" key="13">
    <source>
        <dbReference type="EMBL" id="ANI14995.1"/>
    </source>
</evidence>
<dbReference type="InterPro" id="IPR003594">
    <property type="entry name" value="HATPase_dom"/>
</dbReference>
<dbReference type="InterPro" id="IPR036097">
    <property type="entry name" value="HisK_dim/P_sf"/>
</dbReference>
<dbReference type="Pfam" id="PF00512">
    <property type="entry name" value="HisKA"/>
    <property type="match status" value="1"/>
</dbReference>
<feature type="transmembrane region" description="Helical" evidence="10">
    <location>
        <begin position="15"/>
        <end position="38"/>
    </location>
</feature>
<dbReference type="Gene3D" id="1.10.287.130">
    <property type="match status" value="1"/>
</dbReference>
<dbReference type="PANTHER" id="PTHR45436">
    <property type="entry name" value="SENSOR HISTIDINE KINASE YKOH"/>
    <property type="match status" value="1"/>
</dbReference>
<keyword evidence="4" id="KW-0597">Phosphoprotein</keyword>
<dbReference type="Pfam" id="PF00672">
    <property type="entry name" value="HAMP"/>
    <property type="match status" value="1"/>
</dbReference>
<dbReference type="Pfam" id="PF02518">
    <property type="entry name" value="HATPase_c"/>
    <property type="match status" value="1"/>
</dbReference>
<keyword evidence="7 13" id="KW-0418">Kinase</keyword>
<dbReference type="SMART" id="SM00387">
    <property type="entry name" value="HATPase_c"/>
    <property type="match status" value="1"/>
</dbReference>
<name>A0A1A9KBS2_9PSED</name>
<dbReference type="SUPFAM" id="SSF158472">
    <property type="entry name" value="HAMP domain-like"/>
    <property type="match status" value="1"/>
</dbReference>
<dbReference type="PROSITE" id="PS50885">
    <property type="entry name" value="HAMP"/>
    <property type="match status" value="1"/>
</dbReference>
<dbReference type="Gene3D" id="3.30.565.10">
    <property type="entry name" value="Histidine kinase-like ATPase, C-terminal domain"/>
    <property type="match status" value="1"/>
</dbReference>
<feature type="domain" description="HAMP" evidence="12">
    <location>
        <begin position="179"/>
        <end position="232"/>
    </location>
</feature>
<keyword evidence="9" id="KW-0902">Two-component regulatory system</keyword>
<dbReference type="GO" id="GO:0000155">
    <property type="term" value="F:phosphorelay sensor kinase activity"/>
    <property type="evidence" value="ECO:0007669"/>
    <property type="project" value="InterPro"/>
</dbReference>
<proteinExistence type="predicted"/>
<dbReference type="Gene3D" id="6.10.340.10">
    <property type="match status" value="1"/>
</dbReference>
<comment type="subcellular location">
    <subcellularLocation>
        <location evidence="2">Membrane</location>
    </subcellularLocation>
</comment>
<evidence type="ECO:0000259" key="11">
    <source>
        <dbReference type="PROSITE" id="PS50109"/>
    </source>
</evidence>
<keyword evidence="6 10" id="KW-0812">Transmembrane</keyword>
<dbReference type="SMART" id="SM00388">
    <property type="entry name" value="HisKA"/>
    <property type="match status" value="1"/>
</dbReference>
<dbReference type="Proteomes" id="UP000077748">
    <property type="component" value="Chromosome"/>
</dbReference>
<dbReference type="CDD" id="cd06225">
    <property type="entry name" value="HAMP"/>
    <property type="match status" value="1"/>
</dbReference>
<dbReference type="InterPro" id="IPR003660">
    <property type="entry name" value="HAMP_dom"/>
</dbReference>
<evidence type="ECO:0000256" key="2">
    <source>
        <dbReference type="ARBA" id="ARBA00004370"/>
    </source>
</evidence>
<dbReference type="InterPro" id="IPR005467">
    <property type="entry name" value="His_kinase_dom"/>
</dbReference>
<dbReference type="InterPro" id="IPR036890">
    <property type="entry name" value="HATPase_C_sf"/>
</dbReference>
<feature type="domain" description="Histidine kinase" evidence="11">
    <location>
        <begin position="240"/>
        <end position="439"/>
    </location>
</feature>
<evidence type="ECO:0000256" key="10">
    <source>
        <dbReference type="SAM" id="Phobius"/>
    </source>
</evidence>
<protein>
    <recommendedName>
        <fullName evidence="3">histidine kinase</fullName>
        <ecNumber evidence="3">2.7.13.3</ecNumber>
    </recommendedName>
</protein>
<organism evidence="13 14">
    <name type="scientific">Pseudomonas citronellolis</name>
    <dbReference type="NCBI Taxonomy" id="53408"/>
    <lineage>
        <taxon>Bacteria</taxon>
        <taxon>Pseudomonadati</taxon>
        <taxon>Pseudomonadota</taxon>
        <taxon>Gammaproteobacteria</taxon>
        <taxon>Pseudomonadales</taxon>
        <taxon>Pseudomonadaceae</taxon>
        <taxon>Pseudomonas</taxon>
    </lineage>
</organism>